<evidence type="ECO:0000259" key="3">
    <source>
        <dbReference type="Pfam" id="PF00501"/>
    </source>
</evidence>
<dbReference type="PANTHER" id="PTHR43201">
    <property type="entry name" value="ACYL-COA SYNTHETASE"/>
    <property type="match status" value="1"/>
</dbReference>
<sequence>MDATTRRVSAAAVEALPRAGADRVARHRADGSWDDRTLADGIEAAAARRPDAVALIDGDGRLSWAELAAAVGQGLASLRGHGVKPGDGVVLVSGNTRHGVIAYHALLRLGTTVAVLDRRCGPADVQVARDALPGRPKVVVAAGEAGRLGDALAGVETVPLELFGGEPGPAAPPPWDEPDRDRTSVILFSSGTTGRPKGVAHSLNTLTAGAANMARITSADESTVAFLISPLTSITGLMQVHLAADQHATLALEDRFEPAGTLRRMAAAGATLLGGAPVIAERLLRAAAGAGGAGTGSVTLRTLALGGAMLPRPLLELATDSFGIEIARVYGSSEAPNFSGSLATDDRERRLSDDGALMPGGEVRIGSAEHPTEGLLRGPGVFLGYLDPADDQSAFEDGWYRTGDQIEAHQGRLTVVGRLKELVNRNGLKVSLTEIDAALAALPGVVEYASFGMPDPDTGERLAVAVLADEGVTITLDDVIEYLLGQGLAKRKLPEQLVRWDGPLPRTASGKVVRSRLVMEAPAKAGDLAPRLRQA</sequence>
<organism evidence="5 6">
    <name type="scientific">Pseudofrankia inefficax (strain DSM 45817 / CECT 9037 / DDB 130130 / EuI1c)</name>
    <name type="common">Frankia inefficax</name>
    <dbReference type="NCBI Taxonomy" id="298654"/>
    <lineage>
        <taxon>Bacteria</taxon>
        <taxon>Bacillati</taxon>
        <taxon>Actinomycetota</taxon>
        <taxon>Actinomycetes</taxon>
        <taxon>Frankiales</taxon>
        <taxon>Frankiaceae</taxon>
        <taxon>Pseudofrankia</taxon>
    </lineage>
</organism>
<name>E3J2P0_PSEI1</name>
<reference evidence="5 6" key="1">
    <citation type="submission" date="2010-10" db="EMBL/GenBank/DDBJ databases">
        <title>Complete sequence of Frankia sp. EuI1c.</title>
        <authorList>
            <consortium name="US DOE Joint Genome Institute"/>
            <person name="Lucas S."/>
            <person name="Copeland A."/>
            <person name="Lapidus A."/>
            <person name="Cheng J.-F."/>
            <person name="Bruce D."/>
            <person name="Goodwin L."/>
            <person name="Pitluck S."/>
            <person name="Chertkov O."/>
            <person name="Detter J.C."/>
            <person name="Han C."/>
            <person name="Tapia R."/>
            <person name="Land M."/>
            <person name="Hauser L."/>
            <person name="Jeffries C."/>
            <person name="Kyrpides N."/>
            <person name="Ivanova N."/>
            <person name="Mikhailova N."/>
            <person name="Beauchemin N."/>
            <person name="Sen A."/>
            <person name="Sur S.A."/>
            <person name="Gtari M."/>
            <person name="Wall L."/>
            <person name="Tisa L."/>
            <person name="Woyke T."/>
        </authorList>
    </citation>
    <scope>NUCLEOTIDE SEQUENCE [LARGE SCALE GENOMIC DNA]</scope>
    <source>
        <strain evidence="6">DSM 45817 / CECT 9037 / EuI1c</strain>
    </source>
</reference>
<dbReference type="EMBL" id="CP002299">
    <property type="protein sequence ID" value="ADP80554.1"/>
    <property type="molecule type" value="Genomic_DNA"/>
</dbReference>
<dbReference type="Gene3D" id="3.30.300.30">
    <property type="match status" value="1"/>
</dbReference>
<evidence type="ECO:0000313" key="5">
    <source>
        <dbReference type="EMBL" id="ADP80554.1"/>
    </source>
</evidence>
<keyword evidence="2 5" id="KW-0436">Ligase</keyword>
<feature type="domain" description="AMP-dependent synthetase/ligase" evidence="3">
    <location>
        <begin position="43"/>
        <end position="386"/>
    </location>
</feature>
<accession>E3J2P0</accession>
<protein>
    <submittedName>
        <fullName evidence="5">AMP-dependent synthetase and ligase</fullName>
    </submittedName>
</protein>
<dbReference type="AlphaFoldDB" id="E3J2P0"/>
<dbReference type="GO" id="GO:0031956">
    <property type="term" value="F:medium-chain fatty acid-CoA ligase activity"/>
    <property type="evidence" value="ECO:0007669"/>
    <property type="project" value="TreeGrafter"/>
</dbReference>
<dbReference type="Pfam" id="PF00501">
    <property type="entry name" value="AMP-binding"/>
    <property type="match status" value="1"/>
</dbReference>
<proteinExistence type="inferred from homology"/>
<dbReference type="Gene3D" id="3.40.50.12780">
    <property type="entry name" value="N-terminal domain of ligase-like"/>
    <property type="match status" value="1"/>
</dbReference>
<dbReference type="InterPro" id="IPR000873">
    <property type="entry name" value="AMP-dep_synth/lig_dom"/>
</dbReference>
<comment type="similarity">
    <text evidence="1">Belongs to the ATP-dependent AMP-binding enzyme family.</text>
</comment>
<dbReference type="InterPro" id="IPR020845">
    <property type="entry name" value="AMP-binding_CS"/>
</dbReference>
<dbReference type="Pfam" id="PF13193">
    <property type="entry name" value="AMP-binding_C"/>
    <property type="match status" value="1"/>
</dbReference>
<evidence type="ECO:0000256" key="2">
    <source>
        <dbReference type="ARBA" id="ARBA00022598"/>
    </source>
</evidence>
<feature type="domain" description="AMP-binding enzyme C-terminal" evidence="4">
    <location>
        <begin position="434"/>
        <end position="511"/>
    </location>
</feature>
<dbReference type="KEGG" id="fri:FraEuI1c_2520"/>
<dbReference type="Proteomes" id="UP000002484">
    <property type="component" value="Chromosome"/>
</dbReference>
<gene>
    <name evidence="5" type="ordered locus">FraEuI1c_2520</name>
</gene>
<dbReference type="SUPFAM" id="SSF56801">
    <property type="entry name" value="Acetyl-CoA synthetase-like"/>
    <property type="match status" value="1"/>
</dbReference>
<dbReference type="InterPro" id="IPR042099">
    <property type="entry name" value="ANL_N_sf"/>
</dbReference>
<dbReference type="OrthoDB" id="4595052at2"/>
<evidence type="ECO:0000259" key="4">
    <source>
        <dbReference type="Pfam" id="PF13193"/>
    </source>
</evidence>
<evidence type="ECO:0000256" key="1">
    <source>
        <dbReference type="ARBA" id="ARBA00006432"/>
    </source>
</evidence>
<evidence type="ECO:0000313" key="6">
    <source>
        <dbReference type="Proteomes" id="UP000002484"/>
    </source>
</evidence>
<dbReference type="CDD" id="cd04433">
    <property type="entry name" value="AFD_class_I"/>
    <property type="match status" value="1"/>
</dbReference>
<dbReference type="HOGENOM" id="CLU_000022_59_0_11"/>
<dbReference type="PANTHER" id="PTHR43201:SF5">
    <property type="entry name" value="MEDIUM-CHAIN ACYL-COA LIGASE ACSF2, MITOCHONDRIAL"/>
    <property type="match status" value="1"/>
</dbReference>
<dbReference type="InterPro" id="IPR045851">
    <property type="entry name" value="AMP-bd_C_sf"/>
</dbReference>
<dbReference type="InterPro" id="IPR025110">
    <property type="entry name" value="AMP-bd_C"/>
</dbReference>
<keyword evidence="6" id="KW-1185">Reference proteome</keyword>
<dbReference type="PROSITE" id="PS00455">
    <property type="entry name" value="AMP_BINDING"/>
    <property type="match status" value="1"/>
</dbReference>
<dbReference type="GO" id="GO:0006631">
    <property type="term" value="P:fatty acid metabolic process"/>
    <property type="evidence" value="ECO:0007669"/>
    <property type="project" value="TreeGrafter"/>
</dbReference>
<dbReference type="STRING" id="298654.FraEuI1c_2520"/>
<dbReference type="InParanoid" id="E3J2P0"/>
<dbReference type="eggNOG" id="COG0318">
    <property type="taxonomic scope" value="Bacteria"/>
</dbReference>